<dbReference type="SMART" id="SM00385">
    <property type="entry name" value="CYCLIN"/>
    <property type="match status" value="1"/>
</dbReference>
<organism evidence="12 13">
    <name type="scientific">Cotesia glomerata</name>
    <name type="common">Lepidopteran parasitic wasp</name>
    <name type="synonym">Apanteles glomeratus</name>
    <dbReference type="NCBI Taxonomy" id="32391"/>
    <lineage>
        <taxon>Eukaryota</taxon>
        <taxon>Metazoa</taxon>
        <taxon>Ecdysozoa</taxon>
        <taxon>Arthropoda</taxon>
        <taxon>Hexapoda</taxon>
        <taxon>Insecta</taxon>
        <taxon>Pterygota</taxon>
        <taxon>Neoptera</taxon>
        <taxon>Endopterygota</taxon>
        <taxon>Hymenoptera</taxon>
        <taxon>Apocrita</taxon>
        <taxon>Ichneumonoidea</taxon>
        <taxon>Braconidae</taxon>
        <taxon>Microgastrinae</taxon>
        <taxon>Cotesia</taxon>
    </lineage>
</organism>
<dbReference type="PANTHER" id="PTHR10026">
    <property type="entry name" value="CYCLIN"/>
    <property type="match status" value="1"/>
</dbReference>
<dbReference type="EMBL" id="JAHXZJ010002982">
    <property type="protein sequence ID" value="KAH0534401.1"/>
    <property type="molecule type" value="Genomic_DNA"/>
</dbReference>
<dbReference type="Gene3D" id="1.10.472.10">
    <property type="entry name" value="Cyclin-like"/>
    <property type="match status" value="2"/>
</dbReference>
<dbReference type="Gene3D" id="1.25.40.20">
    <property type="entry name" value="Ankyrin repeat-containing domain"/>
    <property type="match status" value="1"/>
</dbReference>
<feature type="repeat" description="ANK" evidence="8">
    <location>
        <begin position="70"/>
        <end position="102"/>
    </location>
</feature>
<evidence type="ECO:0000256" key="9">
    <source>
        <dbReference type="RuleBase" id="RU000383"/>
    </source>
</evidence>
<dbReference type="InterPro" id="IPR036915">
    <property type="entry name" value="Cyclin-like_sf"/>
</dbReference>
<feature type="repeat" description="ANK" evidence="8">
    <location>
        <begin position="37"/>
        <end position="69"/>
    </location>
</feature>
<proteinExistence type="inferred from homology"/>
<feature type="repeat" description="ANK" evidence="8">
    <location>
        <begin position="104"/>
        <end position="133"/>
    </location>
</feature>
<protein>
    <recommendedName>
        <fullName evidence="11">Cyclin-like domain-containing protein</fullName>
    </recommendedName>
</protein>
<dbReference type="FunFam" id="1.10.472.10:FF:000004">
    <property type="entry name" value="Cyclin T2"/>
    <property type="match status" value="1"/>
</dbReference>
<dbReference type="GO" id="GO:0016538">
    <property type="term" value="F:cyclin-dependent protein serine/threonine kinase regulator activity"/>
    <property type="evidence" value="ECO:0007669"/>
    <property type="project" value="InterPro"/>
</dbReference>
<keyword evidence="4" id="KW-0805">Transcription regulation</keyword>
<keyword evidence="3" id="KW-0597">Phosphoprotein</keyword>
<keyword evidence="5 9" id="KW-0195">Cyclin</keyword>
<sequence length="477" mass="55185">MALDRWSPGYLAYELITKKIKKGRMDVNEKLEFILYETPTILHFAIYLDDEKFVDYLLKNNANININCANWGTALHVAVSMKKKKLVRTLVSRGADVNVRALGVHFTPLHLAVQNGCHDIAKFLINCGANTDAVFFVKIENKKVEKNILQVAMEKKDKKMQLSNTPSRRHGIEPEREMRYRQESASLIFDAGQHLELSIGIINTAVVYMHRFYMYHSFLKFHRYSIACTAVFLAAKAGDDFKKYSEVFEACKKCFDTNGVTMENIKDWRLDPENIFFNEDVMLQTLGFEIDIEHPHTHIIKCLKLINADKNEDISRTSYLLATQMTHLTTFSLHFKPSVIACVAIYTALKWTNWKIPPSDEGKEWYSNVDPNVTVSMMDELVLVFLDIYRKSQCRMKRMINAIHEKHAKKHKKITPQEFMNRKPSNNQVNPGPASRVPIHMTLPKFGVRTEARNAMQVDDNNLAHARYHRNDRARNN</sequence>
<evidence type="ECO:0000313" key="12">
    <source>
        <dbReference type="EMBL" id="KAH0534401.1"/>
    </source>
</evidence>
<name>A0AAV7HRX8_COTGL</name>
<evidence type="ECO:0000256" key="10">
    <source>
        <dbReference type="SAM" id="MobiDB-lite"/>
    </source>
</evidence>
<dbReference type="AlphaFoldDB" id="A0AAV7HRX8"/>
<comment type="caution">
    <text evidence="12">The sequence shown here is derived from an EMBL/GenBank/DDBJ whole genome shotgun (WGS) entry which is preliminary data.</text>
</comment>
<feature type="domain" description="Cyclin-like" evidence="11">
    <location>
        <begin position="186"/>
        <end position="308"/>
    </location>
</feature>
<evidence type="ECO:0000256" key="5">
    <source>
        <dbReference type="ARBA" id="ARBA00023127"/>
    </source>
</evidence>
<evidence type="ECO:0000256" key="1">
    <source>
        <dbReference type="ARBA" id="ARBA00004123"/>
    </source>
</evidence>
<comment type="similarity">
    <text evidence="2">Belongs to the cyclin family. Cyclin C subfamily.</text>
</comment>
<keyword evidence="7" id="KW-0539">Nucleus</keyword>
<feature type="region of interest" description="Disordered" evidence="10">
    <location>
        <begin position="457"/>
        <end position="477"/>
    </location>
</feature>
<evidence type="ECO:0000256" key="4">
    <source>
        <dbReference type="ARBA" id="ARBA00023015"/>
    </source>
</evidence>
<evidence type="ECO:0000256" key="2">
    <source>
        <dbReference type="ARBA" id="ARBA00008638"/>
    </source>
</evidence>
<dbReference type="InterPro" id="IPR002110">
    <property type="entry name" value="Ankyrin_rpt"/>
</dbReference>
<dbReference type="SUPFAM" id="SSF48403">
    <property type="entry name" value="Ankyrin repeat"/>
    <property type="match status" value="1"/>
</dbReference>
<dbReference type="InterPro" id="IPR013763">
    <property type="entry name" value="Cyclin-like_dom"/>
</dbReference>
<keyword evidence="8" id="KW-0040">ANK repeat</keyword>
<dbReference type="GO" id="GO:0005634">
    <property type="term" value="C:nucleus"/>
    <property type="evidence" value="ECO:0007669"/>
    <property type="project" value="UniProtKB-SubCell"/>
</dbReference>
<dbReference type="SUPFAM" id="SSF47954">
    <property type="entry name" value="Cyclin-like"/>
    <property type="match status" value="2"/>
</dbReference>
<dbReference type="Pfam" id="PF12796">
    <property type="entry name" value="Ank_2"/>
    <property type="match status" value="1"/>
</dbReference>
<reference evidence="12 13" key="1">
    <citation type="journal article" date="2021" name="J. Hered.">
        <title>A chromosome-level genome assembly of the parasitoid wasp, Cotesia glomerata (Hymenoptera: Braconidae).</title>
        <authorList>
            <person name="Pinto B.J."/>
            <person name="Weis J.J."/>
            <person name="Gamble T."/>
            <person name="Ode P.J."/>
            <person name="Paul R."/>
            <person name="Zaspel J.M."/>
        </authorList>
    </citation>
    <scope>NUCLEOTIDE SEQUENCE [LARGE SCALE GENOMIC DNA]</scope>
    <source>
        <strain evidence="12">CgM1</strain>
    </source>
</reference>
<accession>A0AAV7HRX8</accession>
<gene>
    <name evidence="12" type="ORF">KQX54_003623</name>
</gene>
<dbReference type="InterPro" id="IPR043198">
    <property type="entry name" value="Cyclin/Ssn8"/>
</dbReference>
<dbReference type="Pfam" id="PF00023">
    <property type="entry name" value="Ank"/>
    <property type="match status" value="1"/>
</dbReference>
<comment type="subcellular location">
    <subcellularLocation>
        <location evidence="1">Nucleus</location>
    </subcellularLocation>
</comment>
<dbReference type="GO" id="GO:0006357">
    <property type="term" value="P:regulation of transcription by RNA polymerase II"/>
    <property type="evidence" value="ECO:0007669"/>
    <property type="project" value="InterPro"/>
</dbReference>
<dbReference type="PROSITE" id="PS50297">
    <property type="entry name" value="ANK_REP_REGION"/>
    <property type="match status" value="2"/>
</dbReference>
<dbReference type="PROSITE" id="PS50088">
    <property type="entry name" value="ANK_REPEAT"/>
    <property type="match status" value="3"/>
</dbReference>
<dbReference type="InterPro" id="IPR006671">
    <property type="entry name" value="Cyclin_N"/>
</dbReference>
<dbReference type="SMART" id="SM00248">
    <property type="entry name" value="ANK"/>
    <property type="match status" value="3"/>
</dbReference>
<evidence type="ECO:0000256" key="7">
    <source>
        <dbReference type="ARBA" id="ARBA00023242"/>
    </source>
</evidence>
<dbReference type="InterPro" id="IPR036770">
    <property type="entry name" value="Ankyrin_rpt-contain_sf"/>
</dbReference>
<dbReference type="Proteomes" id="UP000826195">
    <property type="component" value="Unassembled WGS sequence"/>
</dbReference>
<evidence type="ECO:0000313" key="13">
    <source>
        <dbReference type="Proteomes" id="UP000826195"/>
    </source>
</evidence>
<dbReference type="Pfam" id="PF21797">
    <property type="entry name" value="CycT2-like_C"/>
    <property type="match status" value="1"/>
</dbReference>
<evidence type="ECO:0000256" key="3">
    <source>
        <dbReference type="ARBA" id="ARBA00022553"/>
    </source>
</evidence>
<keyword evidence="6" id="KW-0804">Transcription</keyword>
<evidence type="ECO:0000256" key="6">
    <source>
        <dbReference type="ARBA" id="ARBA00023163"/>
    </source>
</evidence>
<evidence type="ECO:0000256" key="8">
    <source>
        <dbReference type="PROSITE-ProRule" id="PRU00023"/>
    </source>
</evidence>
<keyword evidence="13" id="KW-1185">Reference proteome</keyword>
<evidence type="ECO:0000259" key="11">
    <source>
        <dbReference type="SMART" id="SM00385"/>
    </source>
</evidence>
<dbReference type="Pfam" id="PF00134">
    <property type="entry name" value="Cyclin_N"/>
    <property type="match status" value="1"/>
</dbReference>